<protein>
    <submittedName>
        <fullName evidence="2">Uncharacterized protein</fullName>
    </submittedName>
</protein>
<dbReference type="EMBL" id="JAIQCV010000005">
    <property type="protein sequence ID" value="KAH1097990.1"/>
    <property type="molecule type" value="Genomic_DNA"/>
</dbReference>
<evidence type="ECO:0000256" key="1">
    <source>
        <dbReference type="SAM" id="MobiDB-lite"/>
    </source>
</evidence>
<feature type="compositionally biased region" description="Pro residues" evidence="1">
    <location>
        <begin position="103"/>
        <end position="112"/>
    </location>
</feature>
<sequence>MISEPVALCYNLPGVSPGDVESKFTALRWSTNSGVKRSYTIPIYRQMIETHAGEGRPHMDPSFDLKPSLEYIEQYFKIKKLYLFGGQSMVVPPYIPRLGQPSHPFPHPPLAPEPKSKPSLEPELEPSHSPELMPKFRGIL</sequence>
<feature type="compositionally biased region" description="Basic and acidic residues" evidence="1">
    <location>
        <begin position="114"/>
        <end position="128"/>
    </location>
</feature>
<dbReference type="AlphaFoldDB" id="A0A9D3VUZ1"/>
<feature type="region of interest" description="Disordered" evidence="1">
    <location>
        <begin position="101"/>
        <end position="140"/>
    </location>
</feature>
<name>A0A9D3VUZ1_9ROSI</name>
<gene>
    <name evidence="2" type="ORF">J1N35_014911</name>
</gene>
<keyword evidence="3" id="KW-1185">Reference proteome</keyword>
<evidence type="ECO:0000313" key="3">
    <source>
        <dbReference type="Proteomes" id="UP000828251"/>
    </source>
</evidence>
<accession>A0A9D3VUZ1</accession>
<comment type="caution">
    <text evidence="2">The sequence shown here is derived from an EMBL/GenBank/DDBJ whole genome shotgun (WGS) entry which is preliminary data.</text>
</comment>
<evidence type="ECO:0000313" key="2">
    <source>
        <dbReference type="EMBL" id="KAH1097990.1"/>
    </source>
</evidence>
<reference evidence="2 3" key="1">
    <citation type="journal article" date="2021" name="Plant Biotechnol. J.">
        <title>Multi-omics assisted identification of the key and species-specific regulatory components of drought-tolerant mechanisms in Gossypium stocksii.</title>
        <authorList>
            <person name="Yu D."/>
            <person name="Ke L."/>
            <person name="Zhang D."/>
            <person name="Wu Y."/>
            <person name="Sun Y."/>
            <person name="Mei J."/>
            <person name="Sun J."/>
            <person name="Sun Y."/>
        </authorList>
    </citation>
    <scope>NUCLEOTIDE SEQUENCE [LARGE SCALE GENOMIC DNA]</scope>
    <source>
        <strain evidence="3">cv. E1</strain>
        <tissue evidence="2">Leaf</tissue>
    </source>
</reference>
<proteinExistence type="predicted"/>
<dbReference type="Proteomes" id="UP000828251">
    <property type="component" value="Unassembled WGS sequence"/>
</dbReference>
<organism evidence="2 3">
    <name type="scientific">Gossypium stocksii</name>
    <dbReference type="NCBI Taxonomy" id="47602"/>
    <lineage>
        <taxon>Eukaryota</taxon>
        <taxon>Viridiplantae</taxon>
        <taxon>Streptophyta</taxon>
        <taxon>Embryophyta</taxon>
        <taxon>Tracheophyta</taxon>
        <taxon>Spermatophyta</taxon>
        <taxon>Magnoliopsida</taxon>
        <taxon>eudicotyledons</taxon>
        <taxon>Gunneridae</taxon>
        <taxon>Pentapetalae</taxon>
        <taxon>rosids</taxon>
        <taxon>malvids</taxon>
        <taxon>Malvales</taxon>
        <taxon>Malvaceae</taxon>
        <taxon>Malvoideae</taxon>
        <taxon>Gossypium</taxon>
    </lineage>
</organism>